<dbReference type="Proteomes" id="UP000010552">
    <property type="component" value="Unassembled WGS sequence"/>
</dbReference>
<evidence type="ECO:0000313" key="2">
    <source>
        <dbReference type="Proteomes" id="UP000010552"/>
    </source>
</evidence>
<dbReference type="EMBL" id="KB031114">
    <property type="protein sequence ID" value="ELK03234.1"/>
    <property type="molecule type" value="Genomic_DNA"/>
</dbReference>
<organism evidence="1 2">
    <name type="scientific">Pteropus alecto</name>
    <name type="common">Black flying fox</name>
    <dbReference type="NCBI Taxonomy" id="9402"/>
    <lineage>
        <taxon>Eukaryota</taxon>
        <taxon>Metazoa</taxon>
        <taxon>Chordata</taxon>
        <taxon>Craniata</taxon>
        <taxon>Vertebrata</taxon>
        <taxon>Euteleostomi</taxon>
        <taxon>Mammalia</taxon>
        <taxon>Eutheria</taxon>
        <taxon>Laurasiatheria</taxon>
        <taxon>Chiroptera</taxon>
        <taxon>Yinpterochiroptera</taxon>
        <taxon>Pteropodoidea</taxon>
        <taxon>Pteropodidae</taxon>
        <taxon>Pteropodinae</taxon>
        <taxon>Pteropus</taxon>
    </lineage>
</organism>
<protein>
    <submittedName>
        <fullName evidence="1">Uncharacterized protein</fullName>
    </submittedName>
</protein>
<name>L5JUU7_PTEAL</name>
<dbReference type="InParanoid" id="L5JUU7"/>
<keyword evidence="2" id="KW-1185">Reference proteome</keyword>
<gene>
    <name evidence="1" type="ORF">PAL_GLEAN10017037</name>
</gene>
<evidence type="ECO:0000313" key="1">
    <source>
        <dbReference type="EMBL" id="ELK03234.1"/>
    </source>
</evidence>
<reference evidence="2" key="1">
    <citation type="journal article" date="2013" name="Science">
        <title>Comparative analysis of bat genomes provides insight into the evolution of flight and immunity.</title>
        <authorList>
            <person name="Zhang G."/>
            <person name="Cowled C."/>
            <person name="Shi Z."/>
            <person name="Huang Z."/>
            <person name="Bishop-Lilly K.A."/>
            <person name="Fang X."/>
            <person name="Wynne J.W."/>
            <person name="Xiong Z."/>
            <person name="Baker M.L."/>
            <person name="Zhao W."/>
            <person name="Tachedjian M."/>
            <person name="Zhu Y."/>
            <person name="Zhou P."/>
            <person name="Jiang X."/>
            <person name="Ng J."/>
            <person name="Yang L."/>
            <person name="Wu L."/>
            <person name="Xiao J."/>
            <person name="Feng Y."/>
            <person name="Chen Y."/>
            <person name="Sun X."/>
            <person name="Zhang Y."/>
            <person name="Marsh G.A."/>
            <person name="Crameri G."/>
            <person name="Broder C.C."/>
            <person name="Frey K.G."/>
            <person name="Wang L.F."/>
            <person name="Wang J."/>
        </authorList>
    </citation>
    <scope>NUCLEOTIDE SEQUENCE [LARGE SCALE GENOMIC DNA]</scope>
</reference>
<proteinExistence type="predicted"/>
<dbReference type="AlphaFoldDB" id="L5JUU7"/>
<accession>L5JUU7</accession>
<sequence length="72" mass="8118">MPRAQTHHPLHRTPRSWVLSIAGQKQCVSRNLHHDNLRCYPHTVTLLFDYAMSFECSGQLGYVEELGGPGGD</sequence>